<evidence type="ECO:0000313" key="2">
    <source>
        <dbReference type="Proteomes" id="UP000193061"/>
    </source>
</evidence>
<dbReference type="AlphaFoldDB" id="A0A1X7A6X9"/>
<protein>
    <submittedName>
        <fullName evidence="1">Uncharacterized protein</fullName>
    </submittedName>
</protein>
<dbReference type="Proteomes" id="UP000193061">
    <property type="component" value="Unassembled WGS sequence"/>
</dbReference>
<dbReference type="PROSITE" id="PS51257">
    <property type="entry name" value="PROKAR_LIPOPROTEIN"/>
    <property type="match status" value="1"/>
</dbReference>
<reference evidence="1 2" key="1">
    <citation type="submission" date="2017-03" db="EMBL/GenBank/DDBJ databases">
        <authorList>
            <person name="Afonso C.L."/>
            <person name="Miller P.J."/>
            <person name="Scott M.A."/>
            <person name="Spackman E."/>
            <person name="Goraichik I."/>
            <person name="Dimitrov K.M."/>
            <person name="Suarez D.L."/>
            <person name="Swayne D.E."/>
        </authorList>
    </citation>
    <scope>NUCLEOTIDE SEQUENCE [LARGE SCALE GENOMIC DNA]</scope>
    <source>
        <strain evidence="1 2">CECT 7450</strain>
    </source>
</reference>
<evidence type="ECO:0000313" key="1">
    <source>
        <dbReference type="EMBL" id="SLN72212.1"/>
    </source>
</evidence>
<proteinExistence type="predicted"/>
<dbReference type="OrthoDB" id="7865311at2"/>
<accession>A0A1X7A6X9</accession>
<sequence length="210" mass="22818">MKLPLFILVSMSLVACSEPISDMPRFAAEDVADGAPLLEIAPKDSKNGPPLAALSGPVPFGKVVKNCSVRGKQLGKAVEKHPARSPKYKLYDSKPGATGLRTFYVTGFADGCARQFSAALAVFGSVTLHEQIRYGLPAEIHPYSDTDKAYDKLKSKTCGVPKRKPCGRKISRLERGTVFLSIYERFGGNARWNNVLLHNGRIAAQDRKGV</sequence>
<gene>
    <name evidence="1" type="ORF">ROA7450_04007</name>
</gene>
<dbReference type="EMBL" id="FWFX01000019">
    <property type="protein sequence ID" value="SLN72212.1"/>
    <property type="molecule type" value="Genomic_DNA"/>
</dbReference>
<name>A0A1X7A6X9_9RHOB</name>
<dbReference type="RefSeq" id="WP_085807656.1">
    <property type="nucleotide sequence ID" value="NZ_FWFX01000019.1"/>
</dbReference>
<organism evidence="1 2">
    <name type="scientific">Roseovarius albus</name>
    <dbReference type="NCBI Taxonomy" id="1247867"/>
    <lineage>
        <taxon>Bacteria</taxon>
        <taxon>Pseudomonadati</taxon>
        <taxon>Pseudomonadota</taxon>
        <taxon>Alphaproteobacteria</taxon>
        <taxon>Rhodobacterales</taxon>
        <taxon>Roseobacteraceae</taxon>
        <taxon>Roseovarius</taxon>
    </lineage>
</organism>
<keyword evidence="2" id="KW-1185">Reference proteome</keyword>